<dbReference type="CDD" id="cd10938">
    <property type="entry name" value="CE4_HpPgdA_like"/>
    <property type="match status" value="1"/>
</dbReference>
<dbReference type="InterPro" id="IPR037950">
    <property type="entry name" value="PgdA-like"/>
</dbReference>
<dbReference type="AlphaFoldDB" id="A0A7Z2NY94"/>
<dbReference type="PANTHER" id="PTHR47561">
    <property type="entry name" value="POLYSACCHARIDE DEACETYLASE FAMILY PROTEIN (AFU_ORTHOLOGUE AFUA_6G05030)"/>
    <property type="match status" value="1"/>
</dbReference>
<evidence type="ECO:0000256" key="3">
    <source>
        <dbReference type="ARBA" id="ARBA00020071"/>
    </source>
</evidence>
<proteinExistence type="inferred from homology"/>
<organism evidence="6 7">
    <name type="scientific">Sphingomonas changnyeongensis</name>
    <dbReference type="NCBI Taxonomy" id="2698679"/>
    <lineage>
        <taxon>Bacteria</taxon>
        <taxon>Pseudomonadati</taxon>
        <taxon>Pseudomonadota</taxon>
        <taxon>Alphaproteobacteria</taxon>
        <taxon>Sphingomonadales</taxon>
        <taxon>Sphingomonadaceae</taxon>
        <taxon>Sphingomonas</taxon>
    </lineage>
</organism>
<dbReference type="InterPro" id="IPR011330">
    <property type="entry name" value="Glyco_hydro/deAcase_b/a-brl"/>
</dbReference>
<dbReference type="Gene3D" id="3.20.20.370">
    <property type="entry name" value="Glycoside hydrolase/deacetylase"/>
    <property type="match status" value="1"/>
</dbReference>
<name>A0A7Z2NY94_9SPHN</name>
<keyword evidence="7" id="KW-1185">Reference proteome</keyword>
<dbReference type="SUPFAM" id="SSF88713">
    <property type="entry name" value="Glycoside hydrolase/deacetylase"/>
    <property type="match status" value="1"/>
</dbReference>
<evidence type="ECO:0000256" key="4">
    <source>
        <dbReference type="ARBA" id="ARBA00032976"/>
    </source>
</evidence>
<evidence type="ECO:0000256" key="2">
    <source>
        <dbReference type="ARBA" id="ARBA00010973"/>
    </source>
</evidence>
<dbReference type="GO" id="GO:0016810">
    <property type="term" value="F:hydrolase activity, acting on carbon-nitrogen (but not peptide) bonds"/>
    <property type="evidence" value="ECO:0007669"/>
    <property type="project" value="InterPro"/>
</dbReference>
<dbReference type="PANTHER" id="PTHR47561:SF1">
    <property type="entry name" value="POLYSACCHARIDE DEACETYLASE FAMILY PROTEIN (AFU_ORTHOLOGUE AFUA_6G05030)"/>
    <property type="match status" value="1"/>
</dbReference>
<evidence type="ECO:0000313" key="6">
    <source>
        <dbReference type="EMBL" id="QHL91607.1"/>
    </source>
</evidence>
<dbReference type="Pfam" id="PF01522">
    <property type="entry name" value="Polysacc_deac_1"/>
    <property type="match status" value="1"/>
</dbReference>
<evidence type="ECO:0000259" key="5">
    <source>
        <dbReference type="PROSITE" id="PS51677"/>
    </source>
</evidence>
<dbReference type="Proteomes" id="UP000464468">
    <property type="component" value="Chromosome"/>
</dbReference>
<dbReference type="PROSITE" id="PS51677">
    <property type="entry name" value="NODB"/>
    <property type="match status" value="1"/>
</dbReference>
<feature type="domain" description="NodB homology" evidence="5">
    <location>
        <begin position="57"/>
        <end position="280"/>
    </location>
</feature>
<gene>
    <name evidence="6" type="ORF">GVO57_13405</name>
</gene>
<evidence type="ECO:0000256" key="1">
    <source>
        <dbReference type="ARBA" id="ARBA00003236"/>
    </source>
</evidence>
<dbReference type="RefSeq" id="WP_160593643.1">
    <property type="nucleotide sequence ID" value="NZ_CP047895.1"/>
</dbReference>
<dbReference type="KEGG" id="schy:GVO57_13405"/>
<sequence>MENPPWAIDAGEWRALIGRVRAGQSLQPASWPGNAPFAVALSFDCDHESFEIGGGGRAIGRLAWGEFGRRVGVPRVLAALARHQVPASFFMPALCAEIDPDETRRIVAAGHEVGLHGWVHENNSLLDHATERDLMLRARDVLAPLIGASPAGFRSPNWDLSPHTIAIVEEMGLLYDSSLMADETPYELLLDGRRTGIVEVPVEWLRDDAVYLMFNRTPATRPWMTPDDVHRIFRRELEAAHAEGGLFQLVLHPFVIGYRSRIWMLEALIEQARDLGAWFATHEQVARWCGRSLSPA</sequence>
<comment type="function">
    <text evidence="1">Is involved in generating a small heat-stable compound (Nod), an acylated oligomer of N-acetylglucosamine, that stimulates mitosis in various plant protoplasts.</text>
</comment>
<dbReference type="EMBL" id="CP047895">
    <property type="protein sequence ID" value="QHL91607.1"/>
    <property type="molecule type" value="Genomic_DNA"/>
</dbReference>
<dbReference type="InterPro" id="IPR002509">
    <property type="entry name" value="NODB_dom"/>
</dbReference>
<comment type="similarity">
    <text evidence="2">Belongs to the polysaccharide deacetylase family.</text>
</comment>
<evidence type="ECO:0000313" key="7">
    <source>
        <dbReference type="Proteomes" id="UP000464468"/>
    </source>
</evidence>
<dbReference type="GO" id="GO:0005975">
    <property type="term" value="P:carbohydrate metabolic process"/>
    <property type="evidence" value="ECO:0007669"/>
    <property type="project" value="InterPro"/>
</dbReference>
<reference evidence="6 7" key="1">
    <citation type="submission" date="2020-01" db="EMBL/GenBank/DDBJ databases">
        <title>Sphingomonas sp. C33 whole genome sequece.</title>
        <authorList>
            <person name="Park C."/>
        </authorList>
    </citation>
    <scope>NUCLEOTIDE SEQUENCE [LARGE SCALE GENOMIC DNA]</scope>
    <source>
        <strain evidence="6 7">C33</strain>
    </source>
</reference>
<protein>
    <recommendedName>
        <fullName evidence="3">Chitooligosaccharide deacetylase</fullName>
    </recommendedName>
    <alternativeName>
        <fullName evidence="4">Nodulation protein B</fullName>
    </alternativeName>
</protein>
<accession>A0A7Z2NY94</accession>